<dbReference type="STRING" id="1216006.VA7868_01473"/>
<dbReference type="Pfam" id="PF05973">
    <property type="entry name" value="Gp49"/>
    <property type="match status" value="1"/>
</dbReference>
<evidence type="ECO:0008006" key="3">
    <source>
        <dbReference type="Google" id="ProtNLM"/>
    </source>
</evidence>
<dbReference type="RefSeq" id="WP_073603208.1">
    <property type="nucleotide sequence ID" value="NZ_FQXZ01000014.1"/>
</dbReference>
<accession>A0A1M5Y3J7</accession>
<evidence type="ECO:0000313" key="2">
    <source>
        <dbReference type="Proteomes" id="UP000184608"/>
    </source>
</evidence>
<proteinExistence type="predicted"/>
<protein>
    <recommendedName>
        <fullName evidence="3">Type II toxin-antitoxin system RelE/ParE family toxin</fullName>
    </recommendedName>
</protein>
<reference evidence="1 2" key="1">
    <citation type="submission" date="2016-11" db="EMBL/GenBank/DDBJ databases">
        <authorList>
            <person name="Jaros S."/>
            <person name="Januszkiewicz K."/>
            <person name="Wedrychowicz H."/>
        </authorList>
    </citation>
    <scope>NUCLEOTIDE SEQUENCE [LARGE SCALE GENOMIC DNA]</scope>
    <source>
        <strain evidence="1 2">CECT 7868</strain>
    </source>
</reference>
<keyword evidence="2" id="KW-1185">Reference proteome</keyword>
<sequence length="106" mass="12256">MSWNIEFYDGVEETILGMPPKLQARIIRLLELIEQYGAHLGEPHTKAMGNGLFEIRAKAREGIGRVLFCYLRGTNIIVLHTFVKKSQKVPKKEIQLAYQRMREVTQ</sequence>
<organism evidence="1 2">
    <name type="scientific">Vibrio aerogenes CECT 7868</name>
    <dbReference type="NCBI Taxonomy" id="1216006"/>
    <lineage>
        <taxon>Bacteria</taxon>
        <taxon>Pseudomonadati</taxon>
        <taxon>Pseudomonadota</taxon>
        <taxon>Gammaproteobacteria</taxon>
        <taxon>Vibrionales</taxon>
        <taxon>Vibrionaceae</taxon>
        <taxon>Vibrio</taxon>
    </lineage>
</organism>
<gene>
    <name evidence="1" type="ORF">VA7868_01473</name>
</gene>
<dbReference type="InterPro" id="IPR009241">
    <property type="entry name" value="HigB-like"/>
</dbReference>
<name>A0A1M5Y3J7_9VIBR</name>
<evidence type="ECO:0000313" key="1">
    <source>
        <dbReference type="EMBL" id="SHI06650.1"/>
    </source>
</evidence>
<dbReference type="AlphaFoldDB" id="A0A1M5Y3J7"/>
<dbReference type="Proteomes" id="UP000184608">
    <property type="component" value="Unassembled WGS sequence"/>
</dbReference>
<dbReference type="EMBL" id="FQXZ01000014">
    <property type="protein sequence ID" value="SHI06650.1"/>
    <property type="molecule type" value="Genomic_DNA"/>
</dbReference>
<dbReference type="OrthoDB" id="3233388at2"/>